<organism evidence="2 3">
    <name type="scientific">Thalassobaculum litoreum DSM 18839</name>
    <dbReference type="NCBI Taxonomy" id="1123362"/>
    <lineage>
        <taxon>Bacteria</taxon>
        <taxon>Pseudomonadati</taxon>
        <taxon>Pseudomonadota</taxon>
        <taxon>Alphaproteobacteria</taxon>
        <taxon>Rhodospirillales</taxon>
        <taxon>Thalassobaculaceae</taxon>
        <taxon>Thalassobaculum</taxon>
    </lineage>
</organism>
<dbReference type="Proteomes" id="UP000198615">
    <property type="component" value="Unassembled WGS sequence"/>
</dbReference>
<feature type="region of interest" description="Disordered" evidence="1">
    <location>
        <begin position="116"/>
        <end position="163"/>
    </location>
</feature>
<evidence type="ECO:0008006" key="4">
    <source>
        <dbReference type="Google" id="ProtNLM"/>
    </source>
</evidence>
<dbReference type="InterPro" id="IPR036760">
    <property type="entry name" value="SspB-like_sf"/>
</dbReference>
<reference evidence="2 3" key="1">
    <citation type="submission" date="2016-10" db="EMBL/GenBank/DDBJ databases">
        <authorList>
            <person name="Varghese N."/>
            <person name="Submissions S."/>
        </authorList>
    </citation>
    <scope>NUCLEOTIDE SEQUENCE [LARGE SCALE GENOMIC DNA]</scope>
    <source>
        <strain evidence="2 3">DSM 18839</strain>
    </source>
</reference>
<evidence type="ECO:0000256" key="1">
    <source>
        <dbReference type="SAM" id="MobiDB-lite"/>
    </source>
</evidence>
<dbReference type="SUPFAM" id="SSF101738">
    <property type="entry name" value="SspB-like"/>
    <property type="match status" value="1"/>
</dbReference>
<accession>A0A8G2BI40</accession>
<protein>
    <recommendedName>
        <fullName evidence="4">Stringent starvation protein B</fullName>
    </recommendedName>
</protein>
<dbReference type="Pfam" id="PF04386">
    <property type="entry name" value="SspB"/>
    <property type="match status" value="1"/>
</dbReference>
<dbReference type="EMBL" id="FNBW01000003">
    <property type="protein sequence ID" value="SDF44017.1"/>
    <property type="molecule type" value="Genomic_DNA"/>
</dbReference>
<keyword evidence="3" id="KW-1185">Reference proteome</keyword>
<evidence type="ECO:0000313" key="3">
    <source>
        <dbReference type="Proteomes" id="UP000198615"/>
    </source>
</evidence>
<evidence type="ECO:0000313" key="2">
    <source>
        <dbReference type="EMBL" id="SDF44017.1"/>
    </source>
</evidence>
<comment type="caution">
    <text evidence="2">The sequence shown here is derived from an EMBL/GenBank/DDBJ whole genome shotgun (WGS) entry which is preliminary data.</text>
</comment>
<gene>
    <name evidence="2" type="ORF">SAMN05660686_01357</name>
</gene>
<dbReference type="RefSeq" id="WP_028795441.1">
    <property type="nucleotide sequence ID" value="NZ_FNBW01000003.1"/>
</dbReference>
<dbReference type="InterPro" id="IPR007481">
    <property type="entry name" value="SspB"/>
</dbReference>
<dbReference type="Gene3D" id="2.30.30.220">
    <property type="entry name" value="SspB-like"/>
    <property type="match status" value="1"/>
</dbReference>
<dbReference type="OrthoDB" id="9800412at2"/>
<sequence length="163" mass="18193">MADDLFRYDLMVETALRGVVRDALRRAAERGLPGNHHFYITFKTSAPGVHIPAYLVERYPDEMTIVLQFQFWDLEILEDQFSVTLSFNDIREPLTIPFEALTGFADPSVQFGLQFQQTADGETPTGDDDDPSGGDTPDGEDEAADDDAGTGEVVSLDQFRKKK</sequence>
<name>A0A8G2BI40_9PROT</name>
<feature type="compositionally biased region" description="Acidic residues" evidence="1">
    <location>
        <begin position="125"/>
        <end position="149"/>
    </location>
</feature>
<proteinExistence type="predicted"/>
<dbReference type="AlphaFoldDB" id="A0A8G2BI40"/>